<name>A0A017T2S7_9BACT</name>
<dbReference type="InterPro" id="IPR018683">
    <property type="entry name" value="DUF2169"/>
</dbReference>
<accession>A0A017T2S7</accession>
<keyword evidence="3" id="KW-1185">Reference proteome</keyword>
<dbReference type="eggNOG" id="COG1357">
    <property type="taxonomic scope" value="Bacteria"/>
</dbReference>
<gene>
    <name evidence="2" type="ORF">CAP_6116</name>
</gene>
<protein>
    <recommendedName>
        <fullName evidence="1">DUF2169 domain-containing protein</fullName>
    </recommendedName>
</protein>
<dbReference type="PANTHER" id="PTHR14136:SF17">
    <property type="entry name" value="BTB_POZ DOMAIN-CONTAINING PROTEIN KCTD9"/>
    <property type="match status" value="1"/>
</dbReference>
<dbReference type="PANTHER" id="PTHR14136">
    <property type="entry name" value="BTB_POZ DOMAIN-CONTAINING PROTEIN KCTD9"/>
    <property type="match status" value="1"/>
</dbReference>
<sequence>MKSKNLTPFLFGSKVTSTRPPQPEMVLIVKAKFTIKPGAPPALPEGHQVLAQGTLRGDVFREGDDDQVGDCLYPSDFADFKPQADVLLRGHCHTPEGKALPECLVRFGVGAWSKVLRVVGHRVWMDGVIGPAMSDPVPFVRMPLDDHHAFGGSGDLVNPVGKGIGTRELPNVELVEEVLRSRSDRPAVARFGAVSPHRAERRAKVGKNYGKSYREKRAPYYADDFDWSYFNAAQADQRLPYLRGDEELLFQNLHPEAPVFRTRLPGLRIRTFALDPGGRFIEVPMVLDTLFADLDEGSLHLVWRGVTAARDEELSDETVLVASEAMTEPPLPLEHYREILVRFQADPLEVEDQLPADLKGEWRALQALGEQRAKGTPPDTRGLDPVSALLKVQLGDVAKPQQNKLRGVLEALSRVPMPDGRLLGSLIAEAVGSGQGTSQGAVAPVPGALPLIADATIRKAFRALVRAVEGARSSAAAQEKPLKGMEDWDKLLQDPKLAAMGLSRVEPRPADSIGPGLDLRGQDLSDQDLSGRDLTGADLTGAILTGANLRGAKLVRAKLLQAVLFDADLRGADLSSADLTLATLQGARAEGAAFRKATLDHASFEGAHLAGADLSESEGQQFVLSRADLTGATARGVRWHMAFLEATTLEKANLTEATVTRSFVSKCKGASAVFERATITGSSFAGSDLRRARFSEARGDGSVWMETDLTDADLSYATLKRAHFTEATAVGARFFGANLREGQFFQANLARADFTRANLFDANLHKALVGGALFVEANLYDAKLYQSSGSGCDFRGANLKKSTLERDG</sequence>
<dbReference type="InterPro" id="IPR051082">
    <property type="entry name" value="Pentapeptide-BTB/POZ_domain"/>
</dbReference>
<dbReference type="EMBL" id="ASRX01000050">
    <property type="protein sequence ID" value="EYF03140.1"/>
    <property type="molecule type" value="Genomic_DNA"/>
</dbReference>
<dbReference type="RefSeq" id="WP_044246525.1">
    <property type="nucleotide sequence ID" value="NZ_ASRX01000050.1"/>
</dbReference>
<feature type="domain" description="DUF2169" evidence="1">
    <location>
        <begin position="24"/>
        <end position="304"/>
    </location>
</feature>
<comment type="caution">
    <text evidence="2">The sequence shown here is derived from an EMBL/GenBank/DDBJ whole genome shotgun (WGS) entry which is preliminary data.</text>
</comment>
<proteinExistence type="predicted"/>
<evidence type="ECO:0000313" key="2">
    <source>
        <dbReference type="EMBL" id="EYF03140.1"/>
    </source>
</evidence>
<dbReference type="Pfam" id="PF09937">
    <property type="entry name" value="DUF2169"/>
    <property type="match status" value="1"/>
</dbReference>
<dbReference type="Pfam" id="PF00805">
    <property type="entry name" value="Pentapeptide"/>
    <property type="match status" value="5"/>
</dbReference>
<dbReference type="STRING" id="1192034.CAP_6116"/>
<dbReference type="eggNOG" id="COG5351">
    <property type="taxonomic scope" value="Bacteria"/>
</dbReference>
<organism evidence="2 3">
    <name type="scientific">Chondromyces apiculatus DSM 436</name>
    <dbReference type="NCBI Taxonomy" id="1192034"/>
    <lineage>
        <taxon>Bacteria</taxon>
        <taxon>Pseudomonadati</taxon>
        <taxon>Myxococcota</taxon>
        <taxon>Polyangia</taxon>
        <taxon>Polyangiales</taxon>
        <taxon>Polyangiaceae</taxon>
        <taxon>Chondromyces</taxon>
    </lineage>
</organism>
<dbReference type="OrthoDB" id="5480074at2"/>
<evidence type="ECO:0000313" key="3">
    <source>
        <dbReference type="Proteomes" id="UP000019678"/>
    </source>
</evidence>
<reference evidence="2 3" key="1">
    <citation type="submission" date="2013-05" db="EMBL/GenBank/DDBJ databases">
        <title>Genome assembly of Chondromyces apiculatus DSM 436.</title>
        <authorList>
            <person name="Sharma G."/>
            <person name="Khatri I."/>
            <person name="Kaur C."/>
            <person name="Mayilraj S."/>
            <person name="Subramanian S."/>
        </authorList>
    </citation>
    <scope>NUCLEOTIDE SEQUENCE [LARGE SCALE GENOMIC DNA]</scope>
    <source>
        <strain evidence="2 3">DSM 436</strain>
    </source>
</reference>
<dbReference type="Proteomes" id="UP000019678">
    <property type="component" value="Unassembled WGS sequence"/>
</dbReference>
<dbReference type="SUPFAM" id="SSF141571">
    <property type="entry name" value="Pentapeptide repeat-like"/>
    <property type="match status" value="2"/>
</dbReference>
<dbReference type="InterPro" id="IPR001646">
    <property type="entry name" value="5peptide_repeat"/>
</dbReference>
<evidence type="ECO:0000259" key="1">
    <source>
        <dbReference type="Pfam" id="PF09937"/>
    </source>
</evidence>
<dbReference type="Gene3D" id="2.160.20.80">
    <property type="entry name" value="E3 ubiquitin-protein ligase SopA"/>
    <property type="match status" value="3"/>
</dbReference>
<dbReference type="AlphaFoldDB" id="A0A017T2S7"/>